<evidence type="ECO:0000259" key="8">
    <source>
        <dbReference type="PROSITE" id="PS50181"/>
    </source>
</evidence>
<dbReference type="VEuPathDB" id="FungiDB:ASPNIDRAFT2_1115692"/>
<dbReference type="InterPro" id="IPR036864">
    <property type="entry name" value="Zn2-C6_fun-type_DNA-bd_sf"/>
</dbReference>
<dbReference type="InterPro" id="IPR032675">
    <property type="entry name" value="LRR_dom_sf"/>
</dbReference>
<dbReference type="SUPFAM" id="SSF48452">
    <property type="entry name" value="TPR-like"/>
    <property type="match status" value="1"/>
</dbReference>
<protein>
    <submittedName>
        <fullName evidence="9">C6 transcription factor</fullName>
    </submittedName>
</protein>
<feature type="region of interest" description="Disordered" evidence="7">
    <location>
        <begin position="1435"/>
        <end position="1470"/>
    </location>
</feature>
<keyword evidence="2" id="KW-0805">Transcription regulation</keyword>
<dbReference type="EMBL" id="BCMY01000008">
    <property type="protein sequence ID" value="GAQ42822.1"/>
    <property type="molecule type" value="Genomic_DNA"/>
</dbReference>
<dbReference type="GO" id="GO:0000981">
    <property type="term" value="F:DNA-binding transcription factor activity, RNA polymerase II-specific"/>
    <property type="evidence" value="ECO:0007669"/>
    <property type="project" value="InterPro"/>
</dbReference>
<sequence>MARVVRGEGDSLQRRGQLLFRQGNYSDALAAFTEALSCKGADVMSILDNRAATYIKLTQYDRALNDSRQMIRRDTKDGRGVLRYGQTLLLTGDRAKALKAYGYGLKTLPEDHPRRKMILQMYCKVKEKASVKRLDPFDTLPLELAMMVLQYFNFRELAVLLRVSKGWQRMLSQPELWMQLDFTEARRKVHWRSFRAFVQRSRALLTHAVMTNISTPFQERVLEALSRCPKLEHLEIRDPITQPNGLCDVFRSSTQLKSLIIAKQTPVAQENIAKFLSSLSQLERLEVHNAQPSPESKVHWPSHLPNLKSITLLTEASIPPPGRVPALYIPPATESMSCSMPNLEELRLDSYPKVWAPYYLSFDPIQYSRLRRLDLKGVFVGTFSLPPSLEYLSIHAGAAPPGEEFPFSPEQPLHLPNLHTLMLRDLIWVTYRTLHRFIVDSKAVLRNLVVDRCPQLDSEKLSLVLAENSVNLTELGVPQLPGINDSTVKTLIEGLSNLTALDVSNTDVTGRLLKMLADARSSDVDFPRVDRAMATISAIRASNSRITSETVPRTAVFTGATDGIGKATLTRLISTNLPVRVYVIGRNGKKHQSFLDELRQSNRQAQITWLEGQLSLLADTKKLCDEIRRRETSLDCLYLSAGFISSGERIETSEGKSLSLALTYYSRILLMTELLPLLNSSPNSPRIVSILNAGYESSSIYLDDINLEKPGHFGLGPLTKSMSTYTTLSMSKLAQENPHVVFIHHYPGGVSTDAFKKAWGGKWYWPLFKAALSAFGTSPEDAAEKVLYLITSAKYGGRGVPLGEGQKAGMTMTKSAQGGDLFAIDDKMKELFQGKVMLELQAMNAGDIIWRRTFIAIMERRGPTPGSGSYGKACRQCSKAKCRCVARPDGAGCERCLRLKKQCQPSDSTRRKPRQNPESGAQIAKLEGRIDSLTAMLQSVVHATGVSSNLQTSSNASTGEDISNLTITGTTTDSVFVPPPSTTAPSQSTTTPSPSNGSSQQSLPLPPLYELNLDQAAWYLNRFTTNMLPCFPFICLPPSTTAQQLHQDRPFLLEAIIAVATPTTQEKLARADRLKSRLTKSAMLENQSSIDMLLSILTYIAWSTDPFVKRASNLSRIIMLAMSMVYDLQLDKKPPPPPEVPIIAKMAPGLGGPEQSASDGSLQEVLEQHRAVLACFVLSSIISSTFRRTVPLPWTSQMEQALNLIETKKEHPSDEYFTIQIRLQNLAQKALSLRDPDETNTSTTSTTTPSATTMYLKILHNQLKDIQSSIPPHLPNCDLLHLQTHYTSLLLHETPRLTSSSTPLLSPTTTTDPIPHPLTTLIYSLQAIKSWLSTFQTLPAQTITGFPFFMWFQLVRCIVLLKHLSTFEDPAWDRDAVRQEVDMLELLEWMGEKAEMASIEAGETSEDDLFRRVGRMLRLAREWVVRKVRGEVDGWVPGDGSSNGDEMGSGDGDGSGGSGEGSSSGSGGYSSGMMGMNLDMTDMAWMHALESGDGGWLEEVLGWSPLNF</sequence>
<dbReference type="VEuPathDB" id="FungiDB:An14g03440"/>
<dbReference type="Gene3D" id="1.20.1280.50">
    <property type="match status" value="1"/>
</dbReference>
<reference evidence="10" key="1">
    <citation type="journal article" date="2016" name="Genome Announc.">
        <title>Draft genome sequence of Aspergillus niger strain An76.</title>
        <authorList>
            <person name="Gong W."/>
            <person name="Cheng Z."/>
            <person name="Zhang H."/>
            <person name="Liu L."/>
            <person name="Gao P."/>
            <person name="Wang L."/>
        </authorList>
    </citation>
    <scope>NUCLEOTIDE SEQUENCE [LARGE SCALE GENOMIC DNA]</scope>
    <source>
        <strain evidence="10">An76</strain>
    </source>
</reference>
<dbReference type="InterPro" id="IPR001810">
    <property type="entry name" value="F-box_dom"/>
</dbReference>
<dbReference type="Gene3D" id="3.40.50.720">
    <property type="entry name" value="NAD(P)-binding Rossmann-like Domain"/>
    <property type="match status" value="1"/>
</dbReference>
<dbReference type="VEuPathDB" id="FungiDB:M747DRAFT_336450"/>
<dbReference type="GO" id="GO:0003677">
    <property type="term" value="F:DNA binding"/>
    <property type="evidence" value="ECO:0007669"/>
    <property type="project" value="UniProtKB-KW"/>
</dbReference>
<evidence type="ECO:0000256" key="4">
    <source>
        <dbReference type="ARBA" id="ARBA00023163"/>
    </source>
</evidence>
<feature type="region of interest" description="Disordered" evidence="7">
    <location>
        <begin position="903"/>
        <end position="922"/>
    </location>
</feature>
<dbReference type="InterPro" id="IPR019734">
    <property type="entry name" value="TPR_rpt"/>
</dbReference>
<dbReference type="SUPFAM" id="SSF51735">
    <property type="entry name" value="NAD(P)-binding Rossmann-fold domains"/>
    <property type="match status" value="1"/>
</dbReference>
<evidence type="ECO:0000256" key="3">
    <source>
        <dbReference type="ARBA" id="ARBA00023125"/>
    </source>
</evidence>
<dbReference type="Proteomes" id="UP000068243">
    <property type="component" value="Unassembled WGS sequence"/>
</dbReference>
<proteinExistence type="predicted"/>
<evidence type="ECO:0000313" key="10">
    <source>
        <dbReference type="Proteomes" id="UP000068243"/>
    </source>
</evidence>
<dbReference type="VEuPathDB" id="FungiDB:An14g03460"/>
<accession>A0A100IKD3</accession>
<dbReference type="PANTHER" id="PTHR47534">
    <property type="entry name" value="YALI0E05731P"/>
    <property type="match status" value="1"/>
</dbReference>
<dbReference type="PROSITE" id="PS50181">
    <property type="entry name" value="FBOX"/>
    <property type="match status" value="1"/>
</dbReference>
<dbReference type="SUPFAM" id="SSF81383">
    <property type="entry name" value="F-box domain"/>
    <property type="match status" value="1"/>
</dbReference>
<keyword evidence="4" id="KW-0804">Transcription</keyword>
<dbReference type="Pfam" id="PF00106">
    <property type="entry name" value="adh_short"/>
    <property type="match status" value="1"/>
</dbReference>
<dbReference type="InterPro" id="IPR036291">
    <property type="entry name" value="NAD(P)-bd_dom_sf"/>
</dbReference>
<dbReference type="VEuPathDB" id="FungiDB:ASPNIDRAFT2_1080565"/>
<feature type="compositionally biased region" description="Gly residues" evidence="7">
    <location>
        <begin position="1447"/>
        <end position="1470"/>
    </location>
</feature>
<feature type="repeat" description="TPR" evidence="6">
    <location>
        <begin position="9"/>
        <end position="42"/>
    </location>
</feature>
<evidence type="ECO:0000256" key="1">
    <source>
        <dbReference type="ARBA" id="ARBA00023002"/>
    </source>
</evidence>
<evidence type="ECO:0000256" key="5">
    <source>
        <dbReference type="ARBA" id="ARBA00023242"/>
    </source>
</evidence>
<name>A0A100IKD3_ASPNG</name>
<evidence type="ECO:0000256" key="2">
    <source>
        <dbReference type="ARBA" id="ARBA00023015"/>
    </source>
</evidence>
<dbReference type="VEuPathDB" id="FungiDB:M747DRAFT_4382"/>
<feature type="domain" description="F-box" evidence="8">
    <location>
        <begin position="134"/>
        <end position="180"/>
    </location>
</feature>
<dbReference type="Gene3D" id="4.10.240.10">
    <property type="entry name" value="Zn(2)-C6 fungal-type DNA-binding domain"/>
    <property type="match status" value="1"/>
</dbReference>
<keyword evidence="6" id="KW-0802">TPR repeat</keyword>
<dbReference type="Gene3D" id="1.25.40.10">
    <property type="entry name" value="Tetratricopeptide repeat domain"/>
    <property type="match status" value="1"/>
</dbReference>
<evidence type="ECO:0000256" key="7">
    <source>
        <dbReference type="SAM" id="MobiDB-lite"/>
    </source>
</evidence>
<gene>
    <name evidence="9" type="ORF">ABL_05483</name>
</gene>
<dbReference type="SMART" id="SM00028">
    <property type="entry name" value="TPR"/>
    <property type="match status" value="3"/>
</dbReference>
<dbReference type="InterPro" id="IPR036047">
    <property type="entry name" value="F-box-like_dom_sf"/>
</dbReference>
<dbReference type="Pfam" id="PF12937">
    <property type="entry name" value="F-box-like"/>
    <property type="match status" value="1"/>
</dbReference>
<dbReference type="CDD" id="cd12148">
    <property type="entry name" value="fungal_TF_MHR"/>
    <property type="match status" value="1"/>
</dbReference>
<dbReference type="VEuPathDB" id="FungiDB:M747DRAFT_366036"/>
<keyword evidence="5" id="KW-0539">Nucleus</keyword>
<feature type="region of interest" description="Disordered" evidence="7">
    <location>
        <begin position="970"/>
        <end position="1003"/>
    </location>
</feature>
<keyword evidence="1" id="KW-0560">Oxidoreductase</keyword>
<dbReference type="VEuPathDB" id="FungiDB:ATCC64974_3030"/>
<dbReference type="PROSITE" id="PS50005">
    <property type="entry name" value="TPR"/>
    <property type="match status" value="1"/>
</dbReference>
<evidence type="ECO:0000256" key="6">
    <source>
        <dbReference type="PROSITE-ProRule" id="PRU00339"/>
    </source>
</evidence>
<dbReference type="PaxDb" id="5061-CADANGAP00011063"/>
<keyword evidence="3" id="KW-0238">DNA-binding</keyword>
<dbReference type="GO" id="GO:0008270">
    <property type="term" value="F:zinc ion binding"/>
    <property type="evidence" value="ECO:0007669"/>
    <property type="project" value="InterPro"/>
</dbReference>
<dbReference type="GO" id="GO:0016491">
    <property type="term" value="F:oxidoreductase activity"/>
    <property type="evidence" value="ECO:0007669"/>
    <property type="project" value="UniProtKB-KW"/>
</dbReference>
<dbReference type="InterPro" id="IPR052228">
    <property type="entry name" value="Sec_Metab_Biosynth_Oxidored"/>
</dbReference>
<dbReference type="InterPro" id="IPR011990">
    <property type="entry name" value="TPR-like_helical_dom_sf"/>
</dbReference>
<dbReference type="PANTHER" id="PTHR47534:SF3">
    <property type="entry name" value="ALCOHOL DEHYDROGENASE-LIKE C-TERMINAL DOMAIN-CONTAINING PROTEIN"/>
    <property type="match status" value="1"/>
</dbReference>
<dbReference type="InterPro" id="IPR002347">
    <property type="entry name" value="SDR_fam"/>
</dbReference>
<feature type="compositionally biased region" description="Low complexity" evidence="7">
    <location>
        <begin position="983"/>
        <end position="1003"/>
    </location>
</feature>
<dbReference type="VEuPathDB" id="FungiDB:ATCC64974_3040"/>
<dbReference type="SUPFAM" id="SSF52047">
    <property type="entry name" value="RNI-like"/>
    <property type="match status" value="1"/>
</dbReference>
<dbReference type="VEuPathDB" id="FungiDB:ATCC64974_3020"/>
<dbReference type="Gene3D" id="3.80.10.10">
    <property type="entry name" value="Ribonuclease Inhibitor"/>
    <property type="match status" value="1"/>
</dbReference>
<dbReference type="OrthoDB" id="629492at2759"/>
<dbReference type="VEuPathDB" id="FungiDB:ASPNIDRAFT2_185006"/>
<comment type="caution">
    <text evidence="9">The sequence shown here is derived from an EMBL/GenBank/DDBJ whole genome shotgun (WGS) entry which is preliminary data.</text>
</comment>
<evidence type="ECO:0000313" key="9">
    <source>
        <dbReference type="EMBL" id="GAQ42822.1"/>
    </source>
</evidence>
<organism evidence="9 10">
    <name type="scientific">Aspergillus niger</name>
    <dbReference type="NCBI Taxonomy" id="5061"/>
    <lineage>
        <taxon>Eukaryota</taxon>
        <taxon>Fungi</taxon>
        <taxon>Dikarya</taxon>
        <taxon>Ascomycota</taxon>
        <taxon>Pezizomycotina</taxon>
        <taxon>Eurotiomycetes</taxon>
        <taxon>Eurotiomycetidae</taxon>
        <taxon>Eurotiales</taxon>
        <taxon>Aspergillaceae</taxon>
        <taxon>Aspergillus</taxon>
        <taxon>Aspergillus subgen. Circumdati</taxon>
    </lineage>
</organism>